<accession>A0A1G7L7B1</accession>
<dbReference type="EMBL" id="FNAI01000018">
    <property type="protein sequence ID" value="SDF44909.1"/>
    <property type="molecule type" value="Genomic_DNA"/>
</dbReference>
<dbReference type="RefSeq" id="WP_091155476.1">
    <property type="nucleotide sequence ID" value="NZ_FNAI01000018.1"/>
</dbReference>
<reference evidence="2 3" key="1">
    <citation type="submission" date="2016-10" db="EMBL/GenBank/DDBJ databases">
        <authorList>
            <person name="de Groot N.N."/>
        </authorList>
    </citation>
    <scope>NUCLEOTIDE SEQUENCE [LARGE SCALE GENOMIC DNA]</scope>
    <source>
        <strain evidence="2 3">47C3B</strain>
    </source>
</reference>
<organism evidence="2 3">
    <name type="scientific">Mucilaginibacter pineti</name>
    <dbReference type="NCBI Taxonomy" id="1391627"/>
    <lineage>
        <taxon>Bacteria</taxon>
        <taxon>Pseudomonadati</taxon>
        <taxon>Bacteroidota</taxon>
        <taxon>Sphingobacteriia</taxon>
        <taxon>Sphingobacteriales</taxon>
        <taxon>Sphingobacteriaceae</taxon>
        <taxon>Mucilaginibacter</taxon>
    </lineage>
</organism>
<gene>
    <name evidence="2" type="ORF">SAMN05216464_11851</name>
</gene>
<feature type="signal peptide" evidence="1">
    <location>
        <begin position="1"/>
        <end position="24"/>
    </location>
</feature>
<evidence type="ECO:0000256" key="1">
    <source>
        <dbReference type="SAM" id="SignalP"/>
    </source>
</evidence>
<evidence type="ECO:0000313" key="2">
    <source>
        <dbReference type="EMBL" id="SDF44909.1"/>
    </source>
</evidence>
<sequence>MKRLVKGMVIILALTMLVPVRSRAQSIADCIQQLTLDYQKLAGLKSILQQMYQGYEVLSKGYNSVKDVSQGNFSLHEAFLDGLMVVSPTVRKYPRATDIISDQASLISEYKSASFAFRQDKHFNPDEVGYMMDVYNHLISASLKNLDDLAMVMTDNQMRMSDAERLAAIDRIYTDSHSQLSFLRRFNDQAYRTALQRSKETNDRQTLKNLYGIN</sequence>
<dbReference type="Proteomes" id="UP000199072">
    <property type="component" value="Unassembled WGS sequence"/>
</dbReference>
<dbReference type="OrthoDB" id="826958at2"/>
<keyword evidence="1" id="KW-0732">Signal</keyword>
<feature type="chain" id="PRO_5011718329" description="TerB family tellurite resistance protein" evidence="1">
    <location>
        <begin position="25"/>
        <end position="214"/>
    </location>
</feature>
<evidence type="ECO:0000313" key="3">
    <source>
        <dbReference type="Proteomes" id="UP000199072"/>
    </source>
</evidence>
<dbReference type="AlphaFoldDB" id="A0A1G7L7B1"/>
<protein>
    <recommendedName>
        <fullName evidence="4">TerB family tellurite resistance protein</fullName>
    </recommendedName>
</protein>
<proteinExistence type="predicted"/>
<dbReference type="STRING" id="1391627.SAMN05216464_11851"/>
<evidence type="ECO:0008006" key="4">
    <source>
        <dbReference type="Google" id="ProtNLM"/>
    </source>
</evidence>
<name>A0A1G7L7B1_9SPHI</name>
<keyword evidence="3" id="KW-1185">Reference proteome</keyword>